<sequence length="353" mass="38892">MSNLTQIHDIDLKLLRCFCTIVEEGSFTAAQATLNLSQSMLSEYLKSLEIRLGARLCQRGPRGFKLFPEGEIVYEAAKELFSSVETFRKRASNLHDGAGHELVIGIQDHVVDNPRARIAEAIARFSDYYPQIRYRMEIMLGFQMTGRVADGLVHVGIGLVNDHFGQLTFEHLFDEESHFYCAAGHPLFAVPDDNISRADIDAASYANRGHHEYFHPERTRNAATRGDIGHGAHAQTTLILSGRNIGLLPDHVAAPHVAVGRLRLLRPDITRHVSRVAAVLGPSSTDFKLARRFVDCLIDAHMEAPAAIPSAPPAHRHPAQSPVRARVAVAADARPTVRDASRLVTATGLRQAD</sequence>
<dbReference type="Gene3D" id="3.40.190.290">
    <property type="match status" value="1"/>
</dbReference>
<dbReference type="OrthoDB" id="7506954at2"/>
<dbReference type="GO" id="GO:0003700">
    <property type="term" value="F:DNA-binding transcription factor activity"/>
    <property type="evidence" value="ECO:0007669"/>
    <property type="project" value="InterPro"/>
</dbReference>
<dbReference type="GO" id="GO:0000976">
    <property type="term" value="F:transcription cis-regulatory region binding"/>
    <property type="evidence" value="ECO:0007669"/>
    <property type="project" value="TreeGrafter"/>
</dbReference>
<proteinExistence type="inferred from homology"/>
<dbReference type="InterPro" id="IPR000847">
    <property type="entry name" value="LysR_HTH_N"/>
</dbReference>
<accession>A0A4R6RLG6</accession>
<dbReference type="Pfam" id="PF00126">
    <property type="entry name" value="HTH_1"/>
    <property type="match status" value="1"/>
</dbReference>
<dbReference type="PANTHER" id="PTHR30126">
    <property type="entry name" value="HTH-TYPE TRANSCRIPTIONAL REGULATOR"/>
    <property type="match status" value="1"/>
</dbReference>
<dbReference type="AlphaFoldDB" id="A0A4R6RLG6"/>
<protein>
    <submittedName>
        <fullName evidence="6">LysR family transcriptional regulator</fullName>
    </submittedName>
</protein>
<keyword evidence="7" id="KW-1185">Reference proteome</keyword>
<comment type="caution">
    <text evidence="6">The sequence shown here is derived from an EMBL/GenBank/DDBJ whole genome shotgun (WGS) entry which is preliminary data.</text>
</comment>
<evidence type="ECO:0000313" key="6">
    <source>
        <dbReference type="EMBL" id="TDP87370.1"/>
    </source>
</evidence>
<comment type="similarity">
    <text evidence="1">Belongs to the LysR transcriptional regulatory family.</text>
</comment>
<evidence type="ECO:0000313" key="7">
    <source>
        <dbReference type="Proteomes" id="UP000294547"/>
    </source>
</evidence>
<dbReference type="PROSITE" id="PS50931">
    <property type="entry name" value="HTH_LYSR"/>
    <property type="match status" value="1"/>
</dbReference>
<evidence type="ECO:0000256" key="2">
    <source>
        <dbReference type="ARBA" id="ARBA00023015"/>
    </source>
</evidence>
<gene>
    <name evidence="6" type="ORF">EDD54_1264</name>
</gene>
<keyword evidence="4" id="KW-0804">Transcription</keyword>
<feature type="domain" description="HTH lysR-type" evidence="5">
    <location>
        <begin position="10"/>
        <end position="67"/>
    </location>
</feature>
<dbReference type="SUPFAM" id="SSF53850">
    <property type="entry name" value="Periplasmic binding protein-like II"/>
    <property type="match status" value="1"/>
</dbReference>
<reference evidence="6 7" key="1">
    <citation type="submission" date="2019-03" db="EMBL/GenBank/DDBJ databases">
        <title>Genomic Encyclopedia of Type Strains, Phase IV (KMG-IV): sequencing the most valuable type-strain genomes for metagenomic binning, comparative biology and taxonomic classification.</title>
        <authorList>
            <person name="Goeker M."/>
        </authorList>
    </citation>
    <scope>NUCLEOTIDE SEQUENCE [LARGE SCALE GENOMIC DNA]</scope>
    <source>
        <strain evidence="6 7">DSM 102969</strain>
    </source>
</reference>
<dbReference type="InterPro" id="IPR036390">
    <property type="entry name" value="WH_DNA-bd_sf"/>
</dbReference>
<evidence type="ECO:0000256" key="1">
    <source>
        <dbReference type="ARBA" id="ARBA00009437"/>
    </source>
</evidence>
<keyword evidence="2" id="KW-0805">Transcription regulation</keyword>
<dbReference type="Proteomes" id="UP000294547">
    <property type="component" value="Unassembled WGS sequence"/>
</dbReference>
<dbReference type="PANTHER" id="PTHR30126:SF98">
    <property type="entry name" value="HTH-TYPE TRANSCRIPTIONAL ACTIVATOR BAUR"/>
    <property type="match status" value="1"/>
</dbReference>
<dbReference type="RefSeq" id="WP_126535546.1">
    <property type="nucleotide sequence ID" value="NZ_BSPM01000008.1"/>
</dbReference>
<name>A0A4R6RLG6_9HYPH</name>
<evidence type="ECO:0000259" key="5">
    <source>
        <dbReference type="PROSITE" id="PS50931"/>
    </source>
</evidence>
<dbReference type="InterPro" id="IPR005119">
    <property type="entry name" value="LysR_subst-bd"/>
</dbReference>
<dbReference type="SUPFAM" id="SSF46785">
    <property type="entry name" value="Winged helix' DNA-binding domain"/>
    <property type="match status" value="1"/>
</dbReference>
<evidence type="ECO:0000256" key="4">
    <source>
        <dbReference type="ARBA" id="ARBA00023163"/>
    </source>
</evidence>
<keyword evidence="3" id="KW-0238">DNA-binding</keyword>
<organism evidence="6 7">
    <name type="scientific">Oharaeibacter diazotrophicus</name>
    <dbReference type="NCBI Taxonomy" id="1920512"/>
    <lineage>
        <taxon>Bacteria</taxon>
        <taxon>Pseudomonadati</taxon>
        <taxon>Pseudomonadota</taxon>
        <taxon>Alphaproteobacteria</taxon>
        <taxon>Hyphomicrobiales</taxon>
        <taxon>Pleomorphomonadaceae</taxon>
        <taxon>Oharaeibacter</taxon>
    </lineage>
</organism>
<dbReference type="Pfam" id="PF03466">
    <property type="entry name" value="LysR_substrate"/>
    <property type="match status" value="1"/>
</dbReference>
<dbReference type="InterPro" id="IPR036388">
    <property type="entry name" value="WH-like_DNA-bd_sf"/>
</dbReference>
<dbReference type="EMBL" id="SNXY01000006">
    <property type="protein sequence ID" value="TDP87370.1"/>
    <property type="molecule type" value="Genomic_DNA"/>
</dbReference>
<evidence type="ECO:0000256" key="3">
    <source>
        <dbReference type="ARBA" id="ARBA00023125"/>
    </source>
</evidence>
<dbReference type="Gene3D" id="1.10.10.10">
    <property type="entry name" value="Winged helix-like DNA-binding domain superfamily/Winged helix DNA-binding domain"/>
    <property type="match status" value="1"/>
</dbReference>